<evidence type="ECO:0000256" key="1">
    <source>
        <dbReference type="ARBA" id="ARBA00022884"/>
    </source>
</evidence>
<reference evidence="3" key="1">
    <citation type="submission" date="2018-05" db="EMBL/GenBank/DDBJ databases">
        <authorList>
            <person name="Lanie J.A."/>
            <person name="Ng W.-L."/>
            <person name="Kazmierczak K.M."/>
            <person name="Andrzejewski T.M."/>
            <person name="Davidsen T.M."/>
            <person name="Wayne K.J."/>
            <person name="Tettelin H."/>
            <person name="Glass J.I."/>
            <person name="Rusch D."/>
            <person name="Podicherti R."/>
            <person name="Tsui H.-C.T."/>
            <person name="Winkler M.E."/>
        </authorList>
    </citation>
    <scope>NUCLEOTIDE SEQUENCE</scope>
</reference>
<evidence type="ECO:0000259" key="2">
    <source>
        <dbReference type="Pfam" id="PF01138"/>
    </source>
</evidence>
<dbReference type="Gene3D" id="3.30.230.70">
    <property type="entry name" value="GHMP Kinase, N-terminal domain"/>
    <property type="match status" value="1"/>
</dbReference>
<dbReference type="GO" id="GO:0006402">
    <property type="term" value="P:mRNA catabolic process"/>
    <property type="evidence" value="ECO:0007669"/>
    <property type="project" value="InterPro"/>
</dbReference>
<feature type="non-terminal residue" evidence="3">
    <location>
        <position position="92"/>
    </location>
</feature>
<dbReference type="SUPFAM" id="SSF54211">
    <property type="entry name" value="Ribosomal protein S5 domain 2-like"/>
    <property type="match status" value="1"/>
</dbReference>
<protein>
    <recommendedName>
        <fullName evidence="2">Exoribonuclease phosphorolytic domain-containing protein</fullName>
    </recommendedName>
</protein>
<dbReference type="PANTHER" id="PTHR11252">
    <property type="entry name" value="POLYRIBONUCLEOTIDE NUCLEOTIDYLTRANSFERASE"/>
    <property type="match status" value="1"/>
</dbReference>
<gene>
    <name evidence="3" type="ORF">METZ01_LOCUS464602</name>
</gene>
<keyword evidence="1" id="KW-0694">RNA-binding</keyword>
<dbReference type="GO" id="GO:0005829">
    <property type="term" value="C:cytosol"/>
    <property type="evidence" value="ECO:0007669"/>
    <property type="project" value="TreeGrafter"/>
</dbReference>
<organism evidence="3">
    <name type="scientific">marine metagenome</name>
    <dbReference type="NCBI Taxonomy" id="408172"/>
    <lineage>
        <taxon>unclassified sequences</taxon>
        <taxon>metagenomes</taxon>
        <taxon>ecological metagenomes</taxon>
    </lineage>
</organism>
<dbReference type="InterPro" id="IPR012162">
    <property type="entry name" value="PNPase"/>
</dbReference>
<sequence length="92" mass="10051">MKQKHSVTAEKSNITFNSGDLAGLAGGAVTMELGETNVFVAVTAASKLRPDQNWFPLTVDYREKFAAGGRFPGGFFKREGRPSEKEILTCRL</sequence>
<evidence type="ECO:0000313" key="3">
    <source>
        <dbReference type="EMBL" id="SVE11748.1"/>
    </source>
</evidence>
<dbReference type="GO" id="GO:0003723">
    <property type="term" value="F:RNA binding"/>
    <property type="evidence" value="ECO:0007669"/>
    <property type="project" value="UniProtKB-KW"/>
</dbReference>
<dbReference type="GO" id="GO:0000175">
    <property type="term" value="F:3'-5'-RNA exonuclease activity"/>
    <property type="evidence" value="ECO:0007669"/>
    <property type="project" value="TreeGrafter"/>
</dbReference>
<accession>A0A383AX79</accession>
<feature type="domain" description="Exoribonuclease phosphorolytic" evidence="2">
    <location>
        <begin position="13"/>
        <end position="92"/>
    </location>
</feature>
<dbReference type="InterPro" id="IPR001247">
    <property type="entry name" value="ExoRNase_PH_dom1"/>
</dbReference>
<name>A0A383AX79_9ZZZZ</name>
<proteinExistence type="predicted"/>
<dbReference type="InterPro" id="IPR027408">
    <property type="entry name" value="PNPase/RNase_PH_dom_sf"/>
</dbReference>
<dbReference type="Pfam" id="PF01138">
    <property type="entry name" value="RNase_PH"/>
    <property type="match status" value="1"/>
</dbReference>
<dbReference type="InterPro" id="IPR020568">
    <property type="entry name" value="Ribosomal_Su5_D2-typ_SF"/>
</dbReference>
<dbReference type="EMBL" id="UINC01195268">
    <property type="protein sequence ID" value="SVE11748.1"/>
    <property type="molecule type" value="Genomic_DNA"/>
</dbReference>
<dbReference type="GO" id="GO:0004654">
    <property type="term" value="F:polyribonucleotide nucleotidyltransferase activity"/>
    <property type="evidence" value="ECO:0007669"/>
    <property type="project" value="InterPro"/>
</dbReference>
<dbReference type="AlphaFoldDB" id="A0A383AX79"/>
<dbReference type="PANTHER" id="PTHR11252:SF0">
    <property type="entry name" value="POLYRIBONUCLEOTIDE NUCLEOTIDYLTRANSFERASE 1, MITOCHONDRIAL"/>
    <property type="match status" value="1"/>
</dbReference>